<evidence type="ECO:0000256" key="2">
    <source>
        <dbReference type="ARBA" id="ARBA00022729"/>
    </source>
</evidence>
<protein>
    <submittedName>
        <fullName evidence="4">Putative phospholipid-binding lipoprotein MlaA</fullName>
    </submittedName>
</protein>
<dbReference type="Pfam" id="PF04333">
    <property type="entry name" value="MlaA"/>
    <property type="match status" value="1"/>
</dbReference>
<dbReference type="PANTHER" id="PTHR30035">
    <property type="entry name" value="LIPOPROTEIN VACJ-RELATED"/>
    <property type="match status" value="1"/>
</dbReference>
<accession>A0A0P1E9E8</accession>
<dbReference type="PRINTS" id="PR01805">
    <property type="entry name" value="VACJLIPOPROT"/>
</dbReference>
<proteinExistence type="inferred from homology"/>
<dbReference type="EMBL" id="CYPS01000064">
    <property type="protein sequence ID" value="CUH45081.1"/>
    <property type="molecule type" value="Genomic_DNA"/>
</dbReference>
<dbReference type="AlphaFoldDB" id="A0A0P1E9E8"/>
<sequence>MFGHGLSERFGVAKTVLSRISLKPLIVVSVLAVLSACTTRPPEGVQQGEAFDPYERNNRGIHKFNLGVDRFLFRPASKGYVKIVPDPMVTSFNHFAENLTMPGQAVDYLLQGNLKQSGNALLQFVINTTVGGLGLSAPADELNLPPVDTDFGETLHVWGFGEGAYVELPLYGPSTQRDSIGVIVNLFSNPINFSPVRPVDNIGVYAEVVRRMGDRGRFSDTVDSILYESADSYAQARTIYLQNRRFELARDDEETYLGLYDDPYADNGTDPVRDPYLDPYEDPYEDPYAE</sequence>
<dbReference type="Proteomes" id="UP000050786">
    <property type="component" value="Unassembled WGS sequence"/>
</dbReference>
<name>A0A0P1E9E8_9RHOB</name>
<evidence type="ECO:0000313" key="5">
    <source>
        <dbReference type="Proteomes" id="UP000050786"/>
    </source>
</evidence>
<gene>
    <name evidence="4" type="primary">mlaA</name>
    <name evidence="4" type="ORF">RUM4293_03991</name>
</gene>
<reference evidence="5" key="1">
    <citation type="submission" date="2015-09" db="EMBL/GenBank/DDBJ databases">
        <authorList>
            <person name="Rodrigo-Torres L."/>
            <person name="Arahal D.R."/>
        </authorList>
    </citation>
    <scope>NUCLEOTIDE SEQUENCE [LARGE SCALE GENOMIC DNA]</scope>
    <source>
        <strain evidence="5">CECT 4293</strain>
    </source>
</reference>
<keyword evidence="4" id="KW-0449">Lipoprotein</keyword>
<dbReference type="GO" id="GO:0016020">
    <property type="term" value="C:membrane"/>
    <property type="evidence" value="ECO:0007669"/>
    <property type="project" value="InterPro"/>
</dbReference>
<dbReference type="PANTHER" id="PTHR30035:SF3">
    <property type="entry name" value="INTERMEMBRANE PHOSPHOLIPID TRANSPORT SYSTEM LIPOPROTEIN MLAA"/>
    <property type="match status" value="1"/>
</dbReference>
<evidence type="ECO:0000256" key="1">
    <source>
        <dbReference type="ARBA" id="ARBA00010634"/>
    </source>
</evidence>
<dbReference type="GO" id="GO:0120010">
    <property type="term" value="P:intermembrane phospholipid transfer"/>
    <property type="evidence" value="ECO:0007669"/>
    <property type="project" value="TreeGrafter"/>
</dbReference>
<evidence type="ECO:0000313" key="4">
    <source>
        <dbReference type="EMBL" id="CUH45081.1"/>
    </source>
</evidence>
<dbReference type="InterPro" id="IPR007428">
    <property type="entry name" value="MlaA"/>
</dbReference>
<evidence type="ECO:0000256" key="3">
    <source>
        <dbReference type="SAM" id="MobiDB-lite"/>
    </source>
</evidence>
<organism evidence="4 5">
    <name type="scientific">Ruegeria atlantica</name>
    <dbReference type="NCBI Taxonomy" id="81569"/>
    <lineage>
        <taxon>Bacteria</taxon>
        <taxon>Pseudomonadati</taxon>
        <taxon>Pseudomonadota</taxon>
        <taxon>Alphaproteobacteria</taxon>
        <taxon>Rhodobacterales</taxon>
        <taxon>Roseobacteraceae</taxon>
        <taxon>Ruegeria</taxon>
    </lineage>
</organism>
<feature type="region of interest" description="Disordered" evidence="3">
    <location>
        <begin position="259"/>
        <end position="290"/>
    </location>
</feature>
<keyword evidence="2" id="KW-0732">Signal</keyword>
<keyword evidence="5" id="KW-1185">Reference proteome</keyword>
<comment type="similarity">
    <text evidence="1">Belongs to the MlaA family.</text>
</comment>
<feature type="compositionally biased region" description="Acidic residues" evidence="3">
    <location>
        <begin position="279"/>
        <end position="290"/>
    </location>
</feature>